<evidence type="ECO:0000313" key="2">
    <source>
        <dbReference type="Proteomes" id="UP000009072"/>
    </source>
</evidence>
<proteinExistence type="predicted"/>
<dbReference type="Proteomes" id="UP000009072">
    <property type="component" value="Chromosome"/>
</dbReference>
<accession>Q6KHN0</accession>
<name>Q6KHN0_MYCM1</name>
<sequence length="101" mass="11483">MDYPKIISKLAKTIASVPGFQNFASLFDDKREINYLEVEHLPNAFIINEGAKGLRLKMGVILLLNARTKIIVNQIREEIINTLKNENLKLESLDIFVQGVK</sequence>
<dbReference type="STRING" id="267748.MMOB4140"/>
<dbReference type="AlphaFoldDB" id="Q6KHN0"/>
<reference evidence="1 2" key="1">
    <citation type="journal article" date="2004" name="Genome Res.">
        <title>The complete genome and proteome of Mycoplasma mobile.</title>
        <authorList>
            <person name="Jaffe J.D."/>
            <person name="Stange-Thomann N."/>
            <person name="Smith C."/>
            <person name="DeCaprio D."/>
            <person name="Fisher S."/>
            <person name="Butler J."/>
            <person name="Calvo S."/>
            <person name="Elkins T."/>
            <person name="FitzGerald M.G."/>
            <person name="Hafez N."/>
            <person name="Kodira C.D."/>
            <person name="Major J."/>
            <person name="Wang S."/>
            <person name="Wilkinson J."/>
            <person name="Nicol R."/>
            <person name="Nusbaum C."/>
            <person name="Birren B."/>
            <person name="Berg H.C."/>
            <person name="Church G.M."/>
        </authorList>
    </citation>
    <scope>NUCLEOTIDE SEQUENCE [LARGE SCALE GENOMIC DNA]</scope>
    <source>
        <strain evidence="2">ATCC 43663 / 163K / NCTC 11711</strain>
    </source>
</reference>
<evidence type="ECO:0000313" key="1">
    <source>
        <dbReference type="EMBL" id="AAT27900.1"/>
    </source>
</evidence>
<dbReference type="EMBL" id="AE017308">
    <property type="protein sequence ID" value="AAT27900.1"/>
    <property type="molecule type" value="Genomic_DNA"/>
</dbReference>
<organism evidence="1 2">
    <name type="scientific">Mycoplasma mobile (strain ATCC 43663 / 163K / NCTC 11711)</name>
    <name type="common">Mesomycoplasma mobile</name>
    <dbReference type="NCBI Taxonomy" id="267748"/>
    <lineage>
        <taxon>Bacteria</taxon>
        <taxon>Bacillati</taxon>
        <taxon>Mycoplasmatota</taxon>
        <taxon>Mycoplasmoidales</taxon>
        <taxon>Metamycoplasmataceae</taxon>
        <taxon>Mesomycoplasma</taxon>
    </lineage>
</organism>
<dbReference type="KEGG" id="mmo:MMOB4140"/>
<protein>
    <submittedName>
        <fullName evidence="1">Expressed protein</fullName>
    </submittedName>
</protein>
<keyword evidence="2" id="KW-1185">Reference proteome</keyword>
<dbReference type="RefSeq" id="WP_011264934.1">
    <property type="nucleotide sequence ID" value="NC_006908.1"/>
</dbReference>
<gene>
    <name evidence="1" type="ordered locus">MMOB4140</name>
</gene>
<dbReference type="HOGENOM" id="CLU_2288438_0_0_14"/>